<organism evidence="5 6">
    <name type="scientific">Strigamia maritima</name>
    <name type="common">European centipede</name>
    <name type="synonym">Geophilus maritimus</name>
    <dbReference type="NCBI Taxonomy" id="126957"/>
    <lineage>
        <taxon>Eukaryota</taxon>
        <taxon>Metazoa</taxon>
        <taxon>Ecdysozoa</taxon>
        <taxon>Arthropoda</taxon>
        <taxon>Myriapoda</taxon>
        <taxon>Chilopoda</taxon>
        <taxon>Pleurostigmophora</taxon>
        <taxon>Geophilomorpha</taxon>
        <taxon>Linotaeniidae</taxon>
        <taxon>Strigamia</taxon>
    </lineage>
</organism>
<dbReference type="Proteomes" id="UP000014500">
    <property type="component" value="Unassembled WGS sequence"/>
</dbReference>
<proteinExistence type="predicted"/>
<evidence type="ECO:0000256" key="2">
    <source>
        <dbReference type="PROSITE-ProRule" id="PRU00192"/>
    </source>
</evidence>
<feature type="compositionally biased region" description="Basic and acidic residues" evidence="3">
    <location>
        <begin position="86"/>
        <end position="102"/>
    </location>
</feature>
<dbReference type="EMBL" id="JH430906">
    <property type="status" value="NOT_ANNOTATED_CDS"/>
    <property type="molecule type" value="Genomic_DNA"/>
</dbReference>
<dbReference type="GO" id="GO:0045202">
    <property type="term" value="C:synapse"/>
    <property type="evidence" value="ECO:0007669"/>
    <property type="project" value="GOC"/>
</dbReference>
<evidence type="ECO:0000313" key="6">
    <source>
        <dbReference type="Proteomes" id="UP000014500"/>
    </source>
</evidence>
<evidence type="ECO:0000313" key="5">
    <source>
        <dbReference type="EnsemblMetazoa" id="SMAR001959-PA"/>
    </source>
</evidence>
<keyword evidence="6" id="KW-1185">Reference proteome</keyword>
<dbReference type="InterPro" id="IPR036028">
    <property type="entry name" value="SH3-like_dom_sf"/>
</dbReference>
<name>T1ILW8_STRMM</name>
<protein>
    <recommendedName>
        <fullName evidence="4">SH3 domain-containing protein</fullName>
    </recommendedName>
</protein>
<dbReference type="PANTHER" id="PTHR14234">
    <property type="entry name" value="RIM BINDING PROTEIN-RELATED"/>
    <property type="match status" value="1"/>
</dbReference>
<reference evidence="5" key="2">
    <citation type="submission" date="2015-02" db="UniProtKB">
        <authorList>
            <consortium name="EnsemblMetazoa"/>
        </authorList>
    </citation>
    <scope>IDENTIFICATION</scope>
</reference>
<keyword evidence="1 2" id="KW-0728">SH3 domain</keyword>
<dbReference type="EnsemblMetazoa" id="SMAR001959-RA">
    <property type="protein sequence ID" value="SMAR001959-PA"/>
    <property type="gene ID" value="SMAR001959"/>
</dbReference>
<dbReference type="STRING" id="126957.T1ILW8"/>
<dbReference type="Pfam" id="PF07653">
    <property type="entry name" value="SH3_2"/>
    <property type="match status" value="1"/>
</dbReference>
<evidence type="ECO:0000259" key="4">
    <source>
        <dbReference type="PROSITE" id="PS50002"/>
    </source>
</evidence>
<feature type="domain" description="SH3" evidence="4">
    <location>
        <begin position="7"/>
        <end position="64"/>
    </location>
</feature>
<dbReference type="HOGENOM" id="CLU_2029602_0_0_1"/>
<dbReference type="GO" id="GO:0007274">
    <property type="term" value="P:neuromuscular synaptic transmission"/>
    <property type="evidence" value="ECO:0007669"/>
    <property type="project" value="TreeGrafter"/>
</dbReference>
<reference evidence="6" key="1">
    <citation type="submission" date="2011-05" db="EMBL/GenBank/DDBJ databases">
        <authorList>
            <person name="Richards S.R."/>
            <person name="Qu J."/>
            <person name="Jiang H."/>
            <person name="Jhangiani S.N."/>
            <person name="Agravi P."/>
            <person name="Goodspeed R."/>
            <person name="Gross S."/>
            <person name="Mandapat C."/>
            <person name="Jackson L."/>
            <person name="Mathew T."/>
            <person name="Pu L."/>
            <person name="Thornton R."/>
            <person name="Saada N."/>
            <person name="Wilczek-Boney K.B."/>
            <person name="Lee S."/>
            <person name="Kovar C."/>
            <person name="Wu Y."/>
            <person name="Scherer S.E."/>
            <person name="Worley K.C."/>
            <person name="Muzny D.M."/>
            <person name="Gibbs R."/>
        </authorList>
    </citation>
    <scope>NUCLEOTIDE SEQUENCE</scope>
    <source>
        <strain evidence="6">Brora</strain>
    </source>
</reference>
<dbReference type="InterPro" id="IPR040325">
    <property type="entry name" value="RIMBP1/2/3"/>
</dbReference>
<dbReference type="SUPFAM" id="SSF50044">
    <property type="entry name" value="SH3-domain"/>
    <property type="match status" value="1"/>
</dbReference>
<accession>T1ILW8</accession>
<dbReference type="InterPro" id="IPR001452">
    <property type="entry name" value="SH3_domain"/>
</dbReference>
<evidence type="ECO:0000256" key="1">
    <source>
        <dbReference type="ARBA" id="ARBA00022443"/>
    </source>
</evidence>
<evidence type="ECO:0000256" key="3">
    <source>
        <dbReference type="SAM" id="MobiDB-lite"/>
    </source>
</evidence>
<dbReference type="PANTHER" id="PTHR14234:SF19">
    <property type="entry name" value="RIM-BINDING PROTEIN, ISOFORM F"/>
    <property type="match status" value="1"/>
</dbReference>
<feature type="region of interest" description="Disordered" evidence="3">
    <location>
        <begin position="69"/>
        <end position="102"/>
    </location>
</feature>
<dbReference type="eggNOG" id="KOG3632">
    <property type="taxonomic scope" value="Eukaryota"/>
</dbReference>
<dbReference type="PROSITE" id="PS50002">
    <property type="entry name" value="SH3"/>
    <property type="match status" value="1"/>
</dbReference>
<dbReference type="SMART" id="SM00326">
    <property type="entry name" value="SH3"/>
    <property type="match status" value="1"/>
</dbReference>
<dbReference type="AlphaFoldDB" id="T1ILW8"/>
<sequence length="122" mass="13857">MKVGMKTEETANRCDICFVKAELSFHTGEIIYVYGDMDEDGFYLGEINGIRGLVPSNFLTEAPPEYRENMRRSNLGLHDTSTMGKVSRESRDRERRKGQEQGRDFSGCAFVVIVALLSLRQL</sequence>
<dbReference type="Gene3D" id="2.30.30.40">
    <property type="entry name" value="SH3 Domains"/>
    <property type="match status" value="1"/>
</dbReference>